<reference evidence="3 4" key="1">
    <citation type="submission" date="2020-05" db="EMBL/GenBank/DDBJ databases">
        <title>FDA dAtabase for Regulatory Grade micrObial Sequences (FDA-ARGOS): Supporting development and validation of Infectious Disease Dx tests.</title>
        <authorList>
            <person name="Sproer C."/>
            <person name="Gronow S."/>
            <person name="Severitt S."/>
            <person name="Schroder I."/>
            <person name="Tallon L."/>
            <person name="Sadzewicz L."/>
            <person name="Zhao X."/>
            <person name="Vavikolanu K."/>
            <person name="Mehta A."/>
            <person name="Aluvathingal J."/>
            <person name="Nadendla S."/>
            <person name="Myers T."/>
            <person name="Yan Y."/>
            <person name="Sichtig H."/>
        </authorList>
    </citation>
    <scope>NUCLEOTIDE SEQUENCE [LARGE SCALE GENOMIC DNA]</scope>
    <source>
        <strain evidence="3 4">FDAARGOS_787</strain>
    </source>
</reference>
<gene>
    <name evidence="3" type="ORF">FOC81_21710</name>
</gene>
<dbReference type="Pfam" id="PF25583">
    <property type="entry name" value="WCX"/>
    <property type="match status" value="1"/>
</dbReference>
<evidence type="ECO:0000313" key="4">
    <source>
        <dbReference type="Proteomes" id="UP000509782"/>
    </source>
</evidence>
<organism evidence="3 4">
    <name type="scientific">Achromobacter denitrificans</name>
    <name type="common">Alcaligenes denitrificans</name>
    <dbReference type="NCBI Taxonomy" id="32002"/>
    <lineage>
        <taxon>Bacteria</taxon>
        <taxon>Pseudomonadati</taxon>
        <taxon>Pseudomonadota</taxon>
        <taxon>Betaproteobacteria</taxon>
        <taxon>Burkholderiales</taxon>
        <taxon>Alcaligenaceae</taxon>
        <taxon>Achromobacter</taxon>
    </lineage>
</organism>
<proteinExistence type="predicted"/>
<dbReference type="RefSeq" id="WP_174716907.1">
    <property type="nucleotide sequence ID" value="NZ_CP054569.1"/>
</dbReference>
<evidence type="ECO:0000313" key="3">
    <source>
        <dbReference type="EMBL" id="QKQ49175.1"/>
    </source>
</evidence>
<name>A0A6N0JPY7_ACHDE</name>
<dbReference type="InterPro" id="IPR057727">
    <property type="entry name" value="WCX_dom"/>
</dbReference>
<dbReference type="PROSITE" id="PS52050">
    <property type="entry name" value="WYL"/>
    <property type="match status" value="1"/>
</dbReference>
<evidence type="ECO:0000259" key="2">
    <source>
        <dbReference type="Pfam" id="PF25583"/>
    </source>
</evidence>
<dbReference type="PANTHER" id="PTHR34580:SF1">
    <property type="entry name" value="PROTEIN PAFC"/>
    <property type="match status" value="1"/>
</dbReference>
<evidence type="ECO:0000259" key="1">
    <source>
        <dbReference type="Pfam" id="PF13280"/>
    </source>
</evidence>
<sequence>MANASFKTSSATAGELGPLHWDILECLRRDGDWVPSRILYGWLRPKYGRSAASAKTMQRGMQRLFEAGHIDGRGQGSARCWRLNPDSAPARVEVKSVELAVALLQLEQFAASQLPPDSLKIMREYCSRSRELLNSHPSFPRYVEGRAWLGKAAIIDSGYPLVPPEHDETLMQTLADALYRGQKLALRYQNGALSTGEPAHYQVSPLALVERGSVLYLVSGRLSRRSGRFTRYLHRIDRIVDAAVTSDPADIDPSFDLERFLRHEHTLLFFPEAPQRITLKVREREFQSRLRHYRLSTDQVIKETAGGFELTATVRPSLTLRQFLLGLAPDVILVKPAKLRRGLQKILGSAASAYSRGAFSQDPEG</sequence>
<protein>
    <submittedName>
        <fullName evidence="3">WYL domain-containing protein</fullName>
    </submittedName>
</protein>
<dbReference type="InterPro" id="IPR051534">
    <property type="entry name" value="CBASS_pafABC_assoc_protein"/>
</dbReference>
<feature type="domain" description="WYL" evidence="1">
    <location>
        <begin position="171"/>
        <end position="241"/>
    </location>
</feature>
<dbReference type="AlphaFoldDB" id="A0A6N0JPY7"/>
<dbReference type="EMBL" id="CP054569">
    <property type="protein sequence ID" value="QKQ49175.1"/>
    <property type="molecule type" value="Genomic_DNA"/>
</dbReference>
<dbReference type="Proteomes" id="UP000509782">
    <property type="component" value="Chromosome"/>
</dbReference>
<dbReference type="Pfam" id="PF13280">
    <property type="entry name" value="WYL"/>
    <property type="match status" value="1"/>
</dbReference>
<accession>A0A6N0JPY7</accession>
<dbReference type="PANTHER" id="PTHR34580">
    <property type="match status" value="1"/>
</dbReference>
<dbReference type="InterPro" id="IPR026881">
    <property type="entry name" value="WYL_dom"/>
</dbReference>
<feature type="domain" description="WCX" evidence="2">
    <location>
        <begin position="274"/>
        <end position="350"/>
    </location>
</feature>